<evidence type="ECO:0000313" key="4">
    <source>
        <dbReference type="Proteomes" id="UP000186168"/>
    </source>
</evidence>
<organism evidence="3 4">
    <name type="scientific">Streptomyces sparsogenes DSM 40356</name>
    <dbReference type="NCBI Taxonomy" id="1331668"/>
    <lineage>
        <taxon>Bacteria</taxon>
        <taxon>Bacillati</taxon>
        <taxon>Actinomycetota</taxon>
        <taxon>Actinomycetes</taxon>
        <taxon>Kitasatosporales</taxon>
        <taxon>Streptomycetaceae</taxon>
        <taxon>Streptomyces</taxon>
    </lineage>
</organism>
<name>A0A1R1SCS9_9ACTN</name>
<comment type="caution">
    <text evidence="3">The sequence shown here is derived from an EMBL/GenBank/DDBJ whole genome shotgun (WGS) entry which is preliminary data.</text>
</comment>
<evidence type="ECO:0000313" key="3">
    <source>
        <dbReference type="EMBL" id="OMI36022.1"/>
    </source>
</evidence>
<dbReference type="SUPFAM" id="SSF52777">
    <property type="entry name" value="CoA-dependent acyltransferases"/>
    <property type="match status" value="2"/>
</dbReference>
<reference evidence="3 4" key="1">
    <citation type="submission" date="2013-05" db="EMBL/GenBank/DDBJ databases">
        <title>Genome sequence of Streptomyces sparsogenes DSM 40356.</title>
        <authorList>
            <person name="Coyne S."/>
            <person name="Seebeck F.P."/>
        </authorList>
    </citation>
    <scope>NUCLEOTIDE SEQUENCE [LARGE SCALE GENOMIC DNA]</scope>
    <source>
        <strain evidence="3 4">DSM 40356</strain>
    </source>
</reference>
<dbReference type="PANTHER" id="PTHR45398:SF1">
    <property type="entry name" value="ENZYME, PUTATIVE (JCVI)-RELATED"/>
    <property type="match status" value="1"/>
</dbReference>
<evidence type="ECO:0000256" key="1">
    <source>
        <dbReference type="SAM" id="MobiDB-lite"/>
    </source>
</evidence>
<proteinExistence type="predicted"/>
<dbReference type="EMBL" id="ASQP01000373">
    <property type="protein sequence ID" value="OMI36022.1"/>
    <property type="molecule type" value="Genomic_DNA"/>
</dbReference>
<dbReference type="Gene3D" id="3.30.559.10">
    <property type="entry name" value="Chloramphenicol acetyltransferase-like domain"/>
    <property type="match status" value="1"/>
</dbReference>
<dbReference type="RefSeq" id="WP_249025463.1">
    <property type="nucleotide sequence ID" value="NZ_ASQP01000373.1"/>
</dbReference>
<feature type="region of interest" description="Disordered" evidence="1">
    <location>
        <begin position="16"/>
        <end position="37"/>
    </location>
</feature>
<evidence type="ECO:0000259" key="2">
    <source>
        <dbReference type="Pfam" id="PF00668"/>
    </source>
</evidence>
<dbReference type="Gene3D" id="3.30.559.30">
    <property type="entry name" value="Nonribosomal peptide synthetase, condensation domain"/>
    <property type="match status" value="1"/>
</dbReference>
<feature type="non-terminal residue" evidence="3">
    <location>
        <position position="1"/>
    </location>
</feature>
<dbReference type="Pfam" id="PF00668">
    <property type="entry name" value="Condensation"/>
    <property type="match status" value="1"/>
</dbReference>
<sequence>DGRTVAALAAIAERGAPWRGPAGAGGHHNAGGAGGAGVGDGVDDAVGRLPATPIIRRMWDCEGPTDAYHLSMAVRVPSDARPEHLIAALQALTDRHDALRMRQTGDRQQRSLEIMEPGSVRVADCFTHQAVRIAGEAEWVPALAEASFRHQAELDPASGRTLQAVWLDPGPERPGRLLILLHHLVVDGVSWRFLLPDLARAHEAVAAGRRPELRAPATSYRRWARHLVEEAVEPVREKELEMWARTFDAKRPTLGTRPLDPRTDTMSSARMLLKDLPEEDTATLLAVPGALGVDLRDVLYASFAVAYARWRGEPDTGVLVDLQAHGREFLADGVDPSATVGWFTAQFPLVLDPGGITDEQLATSGAALTEAAARVGAQLAALPDNGIGYGLLRYLNPRTAPLLAALGDPQISLNYLGRFQVGERSALWTPTGEAGSAMGGGADLGTPLERTLTLTVAVEDRERGARLAARWIWPSGVLADDHAAELAERWSGVLRRYAAHARAARA</sequence>
<dbReference type="PANTHER" id="PTHR45398">
    <property type="match status" value="1"/>
</dbReference>
<dbReference type="GO" id="GO:0003824">
    <property type="term" value="F:catalytic activity"/>
    <property type="evidence" value="ECO:0007669"/>
    <property type="project" value="InterPro"/>
</dbReference>
<keyword evidence="4" id="KW-1185">Reference proteome</keyword>
<gene>
    <name evidence="3" type="ORF">SPAR_28256</name>
</gene>
<dbReference type="InterPro" id="IPR023213">
    <property type="entry name" value="CAT-like_dom_sf"/>
</dbReference>
<dbReference type="InterPro" id="IPR010060">
    <property type="entry name" value="NRPS_synth"/>
</dbReference>
<feature type="compositionally biased region" description="Gly residues" evidence="1">
    <location>
        <begin position="22"/>
        <end position="37"/>
    </location>
</feature>
<dbReference type="GO" id="GO:0008610">
    <property type="term" value="P:lipid biosynthetic process"/>
    <property type="evidence" value="ECO:0007669"/>
    <property type="project" value="UniProtKB-ARBA"/>
</dbReference>
<dbReference type="NCBIfam" id="TIGR01720">
    <property type="entry name" value="NRPS-para261"/>
    <property type="match status" value="1"/>
</dbReference>
<accession>A0A1R1SCS9</accession>
<dbReference type="InterPro" id="IPR001242">
    <property type="entry name" value="Condensation_dom"/>
</dbReference>
<dbReference type="AlphaFoldDB" id="A0A1R1SCS9"/>
<protein>
    <submittedName>
        <fullName evidence="3">Amino acid adenylation protein</fullName>
    </submittedName>
</protein>
<dbReference type="Proteomes" id="UP000186168">
    <property type="component" value="Unassembled WGS sequence"/>
</dbReference>
<feature type="domain" description="Condensation" evidence="2">
    <location>
        <begin position="50"/>
        <end position="420"/>
    </location>
</feature>